<reference evidence="8" key="1">
    <citation type="submission" date="2016-12" db="EMBL/GenBank/DDBJ databases">
        <title>Discovery of methanogenic haloarchaea.</title>
        <authorList>
            <person name="Sorokin D.Y."/>
            <person name="Makarova K.S."/>
            <person name="Abbas B."/>
            <person name="Ferrer M."/>
            <person name="Golyshin P.N."/>
        </authorList>
    </citation>
    <scope>NUCLEOTIDE SEQUENCE [LARGE SCALE GENOMIC DNA]</scope>
    <source>
        <strain evidence="8">HMET1</strain>
    </source>
</reference>
<dbReference type="Gene3D" id="3.40.1010.10">
    <property type="entry name" value="Cobalt-precorrin-4 Transmethylase, Domain 1"/>
    <property type="match status" value="1"/>
</dbReference>
<dbReference type="AlphaFoldDB" id="A0A1Q6DVI8"/>
<dbReference type="InterPro" id="IPR012382">
    <property type="entry name" value="CobI/CbiL"/>
</dbReference>
<dbReference type="GO" id="GO:0032259">
    <property type="term" value="P:methylation"/>
    <property type="evidence" value="ECO:0007669"/>
    <property type="project" value="UniProtKB-KW"/>
</dbReference>
<keyword evidence="5" id="KW-0949">S-adenosyl-L-methionine</keyword>
<dbReference type="InterPro" id="IPR014776">
    <property type="entry name" value="4pyrrole_Mease_sub2"/>
</dbReference>
<sequence>MLIGVSLGPGDPDLMTIRAKKALKTSDEVFVPGERAKNIVKKYCDPKELDFPMTEDEEVLKEYWVKNAKKVGPLAKEKKVSLAGIGDLCFFSTFGHVKKEVEKIFPEVRTRTIPGVSSITASAAKLDLNVQSSFEVTDGSEKNKKIVLKATKPKSLAEKLKNEGYSEFTLGENLFREDEKITKDLPEESSYFSLLVAEKEEQSWK</sequence>
<evidence type="ECO:0000256" key="4">
    <source>
        <dbReference type="ARBA" id="ARBA00022679"/>
    </source>
</evidence>
<evidence type="ECO:0000259" key="7">
    <source>
        <dbReference type="Pfam" id="PF00590"/>
    </source>
</evidence>
<evidence type="ECO:0000256" key="1">
    <source>
        <dbReference type="ARBA" id="ARBA00004953"/>
    </source>
</evidence>
<dbReference type="InterPro" id="IPR035996">
    <property type="entry name" value="4pyrrol_Methylase_sf"/>
</dbReference>
<comment type="pathway">
    <text evidence="1">Cofactor biosynthesis; adenosylcobalamin biosynthesis.</text>
</comment>
<dbReference type="PANTHER" id="PTHR43467:SF2">
    <property type="entry name" value="COBALT-PRECORRIN-2 C(20)-METHYLTRANSFERASE"/>
    <property type="match status" value="1"/>
</dbReference>
<dbReference type="STRING" id="1903181.BTN85_0857"/>
<dbReference type="CDD" id="cd11645">
    <property type="entry name" value="Precorrin_2_C20_MT"/>
    <property type="match status" value="1"/>
</dbReference>
<evidence type="ECO:0000256" key="2">
    <source>
        <dbReference type="ARBA" id="ARBA00022573"/>
    </source>
</evidence>
<evidence type="ECO:0000256" key="3">
    <source>
        <dbReference type="ARBA" id="ARBA00022603"/>
    </source>
</evidence>
<comment type="caution">
    <text evidence="8">The sequence shown here is derived from an EMBL/GenBank/DDBJ whole genome shotgun (WGS) entry which is preliminary data.</text>
</comment>
<name>A0A1Q6DVI8_METT1</name>
<dbReference type="EMBL" id="MSDW01000001">
    <property type="protein sequence ID" value="OKY78366.1"/>
    <property type="molecule type" value="Genomic_DNA"/>
</dbReference>
<evidence type="ECO:0000256" key="5">
    <source>
        <dbReference type="ARBA" id="ARBA00022691"/>
    </source>
</evidence>
<feature type="domain" description="Tetrapyrrole methylase" evidence="7">
    <location>
        <begin position="1"/>
        <end position="140"/>
    </location>
</feature>
<dbReference type="GO" id="GO:0009236">
    <property type="term" value="P:cobalamin biosynthetic process"/>
    <property type="evidence" value="ECO:0007669"/>
    <property type="project" value="UniProtKB-UniRule"/>
</dbReference>
<dbReference type="PANTHER" id="PTHR43467">
    <property type="entry name" value="COBALT-PRECORRIN-2 C(20)-METHYLTRANSFERASE"/>
    <property type="match status" value="1"/>
</dbReference>
<accession>A0A1Q6DVI8</accession>
<keyword evidence="9" id="KW-1185">Reference proteome</keyword>
<dbReference type="Pfam" id="PF00590">
    <property type="entry name" value="TP_methylase"/>
    <property type="match status" value="1"/>
</dbReference>
<dbReference type="InParanoid" id="A0A1Q6DVI8"/>
<dbReference type="InterPro" id="IPR000878">
    <property type="entry name" value="4pyrrol_Mease"/>
</dbReference>
<dbReference type="PROSITE" id="PS00839">
    <property type="entry name" value="SUMT_1"/>
    <property type="match status" value="1"/>
</dbReference>
<dbReference type="Proteomes" id="UP000185744">
    <property type="component" value="Unassembled WGS sequence"/>
</dbReference>
<keyword evidence="3 8" id="KW-0489">Methyltransferase</keyword>
<gene>
    <name evidence="8" type="ORF">BTN85_0857</name>
</gene>
<evidence type="ECO:0000313" key="9">
    <source>
        <dbReference type="Proteomes" id="UP000185744"/>
    </source>
</evidence>
<dbReference type="PIRSF" id="PIRSF036427">
    <property type="entry name" value="Precrrn-2_mtase"/>
    <property type="match status" value="1"/>
</dbReference>
<dbReference type="SUPFAM" id="SSF53790">
    <property type="entry name" value="Tetrapyrrole methylase"/>
    <property type="match status" value="1"/>
</dbReference>
<evidence type="ECO:0000256" key="6">
    <source>
        <dbReference type="PIRNR" id="PIRNR036427"/>
    </source>
</evidence>
<dbReference type="GO" id="GO:0030788">
    <property type="term" value="F:precorrin-2 C20-methyltransferase activity"/>
    <property type="evidence" value="ECO:0007669"/>
    <property type="project" value="InterPro"/>
</dbReference>
<protein>
    <submittedName>
        <fullName evidence="8">Precorrin-2 methylase CobF</fullName>
    </submittedName>
</protein>
<dbReference type="Gene3D" id="3.30.950.10">
    <property type="entry name" value="Methyltransferase, Cobalt-precorrin-4 Transmethylase, Domain 2"/>
    <property type="match status" value="1"/>
</dbReference>
<proteinExistence type="inferred from homology"/>
<dbReference type="InterPro" id="IPR003043">
    <property type="entry name" value="Uropor_MeTrfase_CS"/>
</dbReference>
<keyword evidence="2" id="KW-0169">Cobalamin biosynthesis</keyword>
<evidence type="ECO:0000313" key="8">
    <source>
        <dbReference type="EMBL" id="OKY78366.1"/>
    </source>
</evidence>
<organism evidence="8 9">
    <name type="scientific">Methanohalarchaeum thermophilum</name>
    <dbReference type="NCBI Taxonomy" id="1903181"/>
    <lineage>
        <taxon>Archaea</taxon>
        <taxon>Methanobacteriati</taxon>
        <taxon>Methanobacteriota</taxon>
        <taxon>Methanonatronarchaeia</taxon>
        <taxon>Methanonatronarchaeales</taxon>
        <taxon>Methanonatronarchaeaceae</taxon>
        <taxon>Candidatus Methanohalarchaeum</taxon>
    </lineage>
</organism>
<keyword evidence="4" id="KW-0808">Transferase</keyword>
<dbReference type="NCBIfam" id="NF004060">
    <property type="entry name" value="PRK05576.1-3"/>
    <property type="match status" value="1"/>
</dbReference>
<comment type="similarity">
    <text evidence="6">Belongs to the precorrin methyltransferase family.</text>
</comment>
<dbReference type="InterPro" id="IPR014777">
    <property type="entry name" value="4pyrrole_Mease_sub1"/>
</dbReference>
<dbReference type="FunCoup" id="A0A1Q6DVI8">
    <property type="interactions" value="78"/>
</dbReference>